<feature type="compositionally biased region" description="Basic and acidic residues" evidence="1">
    <location>
        <begin position="442"/>
        <end position="451"/>
    </location>
</feature>
<reference evidence="3 4" key="1">
    <citation type="journal article" date="2018" name="New Phytol.">
        <title>Phylogenomics of Endogonaceae and evolution of mycorrhizas within Mucoromycota.</title>
        <authorList>
            <person name="Chang Y."/>
            <person name="Desiro A."/>
            <person name="Na H."/>
            <person name="Sandor L."/>
            <person name="Lipzen A."/>
            <person name="Clum A."/>
            <person name="Barry K."/>
            <person name="Grigoriev I.V."/>
            <person name="Martin F.M."/>
            <person name="Stajich J.E."/>
            <person name="Smith M.E."/>
            <person name="Bonito G."/>
            <person name="Spatafora J.W."/>
        </authorList>
    </citation>
    <scope>NUCLEOTIDE SEQUENCE [LARGE SCALE GENOMIC DNA]</scope>
    <source>
        <strain evidence="3 4">AD002</strain>
    </source>
</reference>
<dbReference type="InterPro" id="IPR059025">
    <property type="entry name" value="STB6_N"/>
</dbReference>
<feature type="region of interest" description="Disordered" evidence="1">
    <location>
        <begin position="435"/>
        <end position="538"/>
    </location>
</feature>
<dbReference type="GO" id="GO:0070822">
    <property type="term" value="C:Sin3-type complex"/>
    <property type="evidence" value="ECO:0007669"/>
    <property type="project" value="TreeGrafter"/>
</dbReference>
<dbReference type="AlphaFoldDB" id="A0A433Q8L5"/>
<comment type="caution">
    <text evidence="3">The sequence shown here is derived from an EMBL/GenBank/DDBJ whole genome shotgun (WGS) entry which is preliminary data.</text>
</comment>
<dbReference type="PANTHER" id="PTHR31011:SF2">
    <property type="entry name" value="PROTEIN STB2-RELATED"/>
    <property type="match status" value="1"/>
</dbReference>
<feature type="compositionally biased region" description="Polar residues" evidence="1">
    <location>
        <begin position="514"/>
        <end position="523"/>
    </location>
</feature>
<dbReference type="Pfam" id="PF25995">
    <property type="entry name" value="STB6_N"/>
    <property type="match status" value="1"/>
</dbReference>
<sequence>MSIQQGNHVFCERTKILQLAHNVGLQIVQKDALLEGYQVYLVEQWVCDRDRPYKTVKVFTGDPHHKIRVCVIRIEDVRDSSPALKDLLREMEKDVASRMKPVLTTDTGNIMVTDPSNFSSNLDMVLVPDGDFEKHIQAFCVNVNLRRTQCGGRSALNLSNPTDAQQDKFRMLYKIAGDAMCFNDSVLELVQLAQTSLHIFDLLPVEYIDGLICDKTTTALENFYKQLGPSDAAPEVGWPSFACRLRLAMFCLREIWLEPHLLALLLSKLVNYKNKLHSLGYPHVKDPFEIEPFKICIAAFQKYTKIETQSRLLDTLTLKTLNELTYSTQTLKMPRVLKSKIDDLSVSAGISNAPESVETNDLETFIIKNITIERLKILWRPKGKIASQFDPDNPGDWLRGGKFLLKTVGGIPTKTGGVAVDLIKNVAGNVAGSLTRMSAVDPRPRMPERKPNSRTNSNKSGTSSTTLSQQNSMASKERPKRMFVRTDELASGEGSSSDFNKNPRHPSALRIDTGVSSRASKSINAMGHAQSLSTPASPVDEYHTALKNDAQLRRATSPVSSGATERPSAPPRRRQRSVSISHFPLTSPVVPHDRLEVDQHPHSPMKHASSFTTMPSLAANTIPRKRVVMDVPTYILYEAMMQKEAKFKTTFEKLQRVSETLDTQSDKLHATWLHRSKELADLQDSARASFTRQNDTAEQLKEMDVECAKLQYELLVLEDKLKEMEEFVDSFADKVRTKLGYHYETRDTDPFR</sequence>
<name>A0A433Q8L5_9FUNG</name>
<organism evidence="3 4">
    <name type="scientific">Jimgerdemannia flammicorona</name>
    <dbReference type="NCBI Taxonomy" id="994334"/>
    <lineage>
        <taxon>Eukaryota</taxon>
        <taxon>Fungi</taxon>
        <taxon>Fungi incertae sedis</taxon>
        <taxon>Mucoromycota</taxon>
        <taxon>Mucoromycotina</taxon>
        <taxon>Endogonomycetes</taxon>
        <taxon>Endogonales</taxon>
        <taxon>Endogonaceae</taxon>
        <taxon>Jimgerdemannia</taxon>
    </lineage>
</organism>
<gene>
    <name evidence="3" type="ORF">BC938DRAFT_471196</name>
</gene>
<accession>A0A433Q8L5</accession>
<protein>
    <recommendedName>
        <fullName evidence="2">STB6-like N-terminal domain-containing protein</fullName>
    </recommendedName>
</protein>
<feature type="compositionally biased region" description="Low complexity" evidence="1">
    <location>
        <begin position="453"/>
        <end position="468"/>
    </location>
</feature>
<evidence type="ECO:0000313" key="3">
    <source>
        <dbReference type="EMBL" id="RUS26124.1"/>
    </source>
</evidence>
<dbReference type="EMBL" id="RBNJ01011185">
    <property type="protein sequence ID" value="RUS26124.1"/>
    <property type="molecule type" value="Genomic_DNA"/>
</dbReference>
<feature type="region of interest" description="Disordered" evidence="1">
    <location>
        <begin position="551"/>
        <end position="587"/>
    </location>
</feature>
<proteinExistence type="predicted"/>
<dbReference type="Proteomes" id="UP000274822">
    <property type="component" value="Unassembled WGS sequence"/>
</dbReference>
<evidence type="ECO:0000259" key="2">
    <source>
        <dbReference type="Pfam" id="PF25995"/>
    </source>
</evidence>
<evidence type="ECO:0000256" key="1">
    <source>
        <dbReference type="SAM" id="MobiDB-lite"/>
    </source>
</evidence>
<keyword evidence="4" id="KW-1185">Reference proteome</keyword>
<feature type="domain" description="STB6-like N-terminal" evidence="2">
    <location>
        <begin position="8"/>
        <end position="147"/>
    </location>
</feature>
<dbReference type="InterPro" id="IPR038919">
    <property type="entry name" value="STB2/STB2"/>
</dbReference>
<dbReference type="PANTHER" id="PTHR31011">
    <property type="entry name" value="PROTEIN STB2-RELATED"/>
    <property type="match status" value="1"/>
</dbReference>
<evidence type="ECO:0000313" key="4">
    <source>
        <dbReference type="Proteomes" id="UP000274822"/>
    </source>
</evidence>